<sequence>MIIKLRQTITLIFLLCINISFAVSDSLVFNGGTALVGEIKKMEKGVLEIDIPYGDENFKIKWQSIKEIYTKSQFLVSADGKVIYGRLESISDGKVKIFDESETYLICNLSDIVYLAQLKDGFDNRFTATLEAGFNLFKARDMQQFSLRSSAGYHEDKWSVNATYNIIRSSQNETESIKRTDGLLDYKRLLFKNWFGILTISTLSNTEQLIDIRANSQLGVGNYIYSSNKAYLILKIGINNNLERFSNIDESFNSWEGSLSTELNLYAVDGLELSFNYMGYSGLTEKGRYRADLNLDLKYDLPLDLFIRAGFVFNYDNQPAINSVQTDYVFRTGIGWEW</sequence>
<name>A0ABP9CLQ2_9FLAO</name>
<gene>
    <name evidence="1" type="ORF">GCM10023330_20570</name>
</gene>
<comment type="caution">
    <text evidence="1">The sequence shown here is derived from an EMBL/GenBank/DDBJ whole genome shotgun (WGS) entry which is preliminary data.</text>
</comment>
<dbReference type="RefSeq" id="WP_345276887.1">
    <property type="nucleotide sequence ID" value="NZ_BAABJW010000003.1"/>
</dbReference>
<evidence type="ECO:0000313" key="1">
    <source>
        <dbReference type="EMBL" id="GAA4812904.1"/>
    </source>
</evidence>
<protein>
    <recommendedName>
        <fullName evidence="3">DUF481 domain-containing protein</fullName>
    </recommendedName>
</protein>
<evidence type="ECO:0008006" key="3">
    <source>
        <dbReference type="Google" id="ProtNLM"/>
    </source>
</evidence>
<reference evidence="2" key="1">
    <citation type="journal article" date="2019" name="Int. J. Syst. Evol. Microbiol.">
        <title>The Global Catalogue of Microorganisms (GCM) 10K type strain sequencing project: providing services to taxonomists for standard genome sequencing and annotation.</title>
        <authorList>
            <consortium name="The Broad Institute Genomics Platform"/>
            <consortium name="The Broad Institute Genome Sequencing Center for Infectious Disease"/>
            <person name="Wu L."/>
            <person name="Ma J."/>
        </authorList>
    </citation>
    <scope>NUCLEOTIDE SEQUENCE [LARGE SCALE GENOMIC DNA]</scope>
    <source>
        <strain evidence="2">JCM 18325</strain>
    </source>
</reference>
<dbReference type="EMBL" id="BAABJW010000003">
    <property type="protein sequence ID" value="GAA4812904.1"/>
    <property type="molecule type" value="Genomic_DNA"/>
</dbReference>
<organism evidence="1 2">
    <name type="scientific">Litoribaculum gwangyangense</name>
    <dbReference type="NCBI Taxonomy" id="1130722"/>
    <lineage>
        <taxon>Bacteria</taxon>
        <taxon>Pseudomonadati</taxon>
        <taxon>Bacteroidota</taxon>
        <taxon>Flavobacteriia</taxon>
        <taxon>Flavobacteriales</taxon>
        <taxon>Flavobacteriaceae</taxon>
        <taxon>Litoribaculum</taxon>
    </lineage>
</organism>
<dbReference type="InterPro" id="IPR007433">
    <property type="entry name" value="DUF481"/>
</dbReference>
<dbReference type="Pfam" id="PF04338">
    <property type="entry name" value="DUF481"/>
    <property type="match status" value="1"/>
</dbReference>
<dbReference type="Proteomes" id="UP001501433">
    <property type="component" value="Unassembled WGS sequence"/>
</dbReference>
<accession>A0ABP9CLQ2</accession>
<keyword evidence="2" id="KW-1185">Reference proteome</keyword>
<proteinExistence type="predicted"/>
<evidence type="ECO:0000313" key="2">
    <source>
        <dbReference type="Proteomes" id="UP001501433"/>
    </source>
</evidence>